<dbReference type="EMBL" id="JAFCIX010000493">
    <property type="protein sequence ID" value="KAH6588781.1"/>
    <property type="molecule type" value="Genomic_DNA"/>
</dbReference>
<evidence type="ECO:0000256" key="1">
    <source>
        <dbReference type="ARBA" id="ARBA00010797"/>
    </source>
</evidence>
<comment type="similarity">
    <text evidence="1">Belongs to the bacterial ribosomal protein bL27 family.</text>
</comment>
<keyword evidence="3" id="KW-0687">Ribonucleoprotein</keyword>
<evidence type="ECO:0000256" key="4">
    <source>
        <dbReference type="ARBA" id="ARBA00035267"/>
    </source>
</evidence>
<dbReference type="PANTHER" id="PTHR15893">
    <property type="entry name" value="RIBOSOMAL PROTEIN L27"/>
    <property type="match status" value="1"/>
</dbReference>
<dbReference type="Pfam" id="PF01016">
    <property type="entry name" value="Ribosomal_L27"/>
    <property type="match status" value="1"/>
</dbReference>
<keyword evidence="2" id="KW-0689">Ribosomal protein</keyword>
<dbReference type="InterPro" id="IPR001684">
    <property type="entry name" value="Ribosomal_bL27"/>
</dbReference>
<evidence type="ECO:0000256" key="2">
    <source>
        <dbReference type="ARBA" id="ARBA00022980"/>
    </source>
</evidence>
<reference evidence="5 6" key="1">
    <citation type="submission" date="2021-02" db="EMBL/GenBank/DDBJ databases">
        <title>Variation within the Batrachochytrium salamandrivorans European outbreak.</title>
        <authorList>
            <person name="Kelly M."/>
            <person name="Pasmans F."/>
            <person name="Shea T.P."/>
            <person name="Munoz J.F."/>
            <person name="Carranza S."/>
            <person name="Cuomo C.A."/>
            <person name="Martel A."/>
        </authorList>
    </citation>
    <scope>NUCLEOTIDE SEQUENCE [LARGE SCALE GENOMIC DNA]</scope>
    <source>
        <strain evidence="5 6">AMFP18/2</strain>
    </source>
</reference>
<evidence type="ECO:0000313" key="6">
    <source>
        <dbReference type="Proteomes" id="UP001648503"/>
    </source>
</evidence>
<name>A0ABQ8EYU2_9FUNG</name>
<evidence type="ECO:0000313" key="5">
    <source>
        <dbReference type="EMBL" id="KAH6588781.1"/>
    </source>
</evidence>
<sequence length="220" mass="24100">MFRLASGAVSRSLLGSAGVGAVSAPTLLRGTLCPTTSAAASLLMAGSIDSSSALQHLQVRWATKKSGGSTSNTRTSKPKFLGFKKMHGSKVIPGNIILRQRGTPWHPSNGVGIGRDHTLFALIEGRVVVHYDLATQRRYVSINDGTLENFPSKAEMKRRLADSIDVTHYMILTNKQRYDYVMDMVKVLTQSDEMKRKIATDARLATTGRRKFVLHDLTLV</sequence>
<comment type="caution">
    <text evidence="5">The sequence shown here is derived from an EMBL/GenBank/DDBJ whole genome shotgun (WGS) entry which is preliminary data.</text>
</comment>
<accession>A0ABQ8EYU2</accession>
<dbReference type="SUPFAM" id="SSF110324">
    <property type="entry name" value="Ribosomal L27 protein-like"/>
    <property type="match status" value="1"/>
</dbReference>
<evidence type="ECO:0000256" key="3">
    <source>
        <dbReference type="ARBA" id="ARBA00023274"/>
    </source>
</evidence>
<dbReference type="Proteomes" id="UP001648503">
    <property type="component" value="Unassembled WGS sequence"/>
</dbReference>
<keyword evidence="6" id="KW-1185">Reference proteome</keyword>
<proteinExistence type="inferred from homology"/>
<protein>
    <recommendedName>
        <fullName evidence="4">Large ribosomal subunit protein bL27m</fullName>
    </recommendedName>
</protein>
<dbReference type="Gene3D" id="2.40.50.100">
    <property type="match status" value="1"/>
</dbReference>
<dbReference type="PRINTS" id="PR00063">
    <property type="entry name" value="RIBOSOMALL27"/>
</dbReference>
<organism evidence="5 6">
    <name type="scientific">Batrachochytrium salamandrivorans</name>
    <dbReference type="NCBI Taxonomy" id="1357716"/>
    <lineage>
        <taxon>Eukaryota</taxon>
        <taxon>Fungi</taxon>
        <taxon>Fungi incertae sedis</taxon>
        <taxon>Chytridiomycota</taxon>
        <taxon>Chytridiomycota incertae sedis</taxon>
        <taxon>Chytridiomycetes</taxon>
        <taxon>Rhizophydiales</taxon>
        <taxon>Rhizophydiales incertae sedis</taxon>
        <taxon>Batrachochytrium</taxon>
    </lineage>
</organism>
<gene>
    <name evidence="5" type="ORF">BASA50_010487</name>
</gene>
<dbReference type="PANTHER" id="PTHR15893:SF0">
    <property type="entry name" value="LARGE RIBOSOMAL SUBUNIT PROTEIN BL27M"/>
    <property type="match status" value="1"/>
</dbReference>